<reference evidence="2 3" key="1">
    <citation type="journal article" date="2019" name="Plant Biotechnol. J.">
        <title>The red bayberry genome and genetic basis of sex determination.</title>
        <authorList>
            <person name="Jia H.M."/>
            <person name="Jia H.J."/>
            <person name="Cai Q.L."/>
            <person name="Wang Y."/>
            <person name="Zhao H.B."/>
            <person name="Yang W.F."/>
            <person name="Wang G.Y."/>
            <person name="Li Y.H."/>
            <person name="Zhan D.L."/>
            <person name="Shen Y.T."/>
            <person name="Niu Q.F."/>
            <person name="Chang L."/>
            <person name="Qiu J."/>
            <person name="Zhao L."/>
            <person name="Xie H.B."/>
            <person name="Fu W.Y."/>
            <person name="Jin J."/>
            <person name="Li X.W."/>
            <person name="Jiao Y."/>
            <person name="Zhou C.C."/>
            <person name="Tu T."/>
            <person name="Chai C.Y."/>
            <person name="Gao J.L."/>
            <person name="Fan L.J."/>
            <person name="van de Weg E."/>
            <person name="Wang J.Y."/>
            <person name="Gao Z.S."/>
        </authorList>
    </citation>
    <scope>NUCLEOTIDE SEQUENCE [LARGE SCALE GENOMIC DNA]</scope>
    <source>
        <tissue evidence="2">Leaves</tissue>
    </source>
</reference>
<protein>
    <submittedName>
        <fullName evidence="2">Uncharacterized protein</fullName>
    </submittedName>
</protein>
<feature type="coiled-coil region" evidence="1">
    <location>
        <begin position="77"/>
        <end position="104"/>
    </location>
</feature>
<sequence length="112" mass="13054">MSPRRPPRNRNLNRGPEELGVTLDDVLRHMAQLVAEQVQEGANVDGARDRLKGCTVDQFNRQHPLVYNGKGDAVLAENWLLERLEEARLEIEEMRARQMEYEELMVKRPEME</sequence>
<evidence type="ECO:0000313" key="2">
    <source>
        <dbReference type="EMBL" id="KAB1201490.1"/>
    </source>
</evidence>
<dbReference type="EMBL" id="RXIC02000065">
    <property type="protein sequence ID" value="KAB1201490.1"/>
    <property type="molecule type" value="Genomic_DNA"/>
</dbReference>
<comment type="caution">
    <text evidence="2">The sequence shown here is derived from an EMBL/GenBank/DDBJ whole genome shotgun (WGS) entry which is preliminary data.</text>
</comment>
<dbReference type="AlphaFoldDB" id="A0A6A1UQY9"/>
<proteinExistence type="predicted"/>
<evidence type="ECO:0000256" key="1">
    <source>
        <dbReference type="SAM" id="Coils"/>
    </source>
</evidence>
<name>A0A6A1UQY9_9ROSI</name>
<gene>
    <name evidence="2" type="ORF">CJ030_MR0G003388</name>
</gene>
<accession>A0A6A1UQY9</accession>
<evidence type="ECO:0000313" key="3">
    <source>
        <dbReference type="Proteomes" id="UP000516437"/>
    </source>
</evidence>
<organism evidence="2 3">
    <name type="scientific">Morella rubra</name>
    <name type="common">Chinese bayberry</name>
    <dbReference type="NCBI Taxonomy" id="262757"/>
    <lineage>
        <taxon>Eukaryota</taxon>
        <taxon>Viridiplantae</taxon>
        <taxon>Streptophyta</taxon>
        <taxon>Embryophyta</taxon>
        <taxon>Tracheophyta</taxon>
        <taxon>Spermatophyta</taxon>
        <taxon>Magnoliopsida</taxon>
        <taxon>eudicotyledons</taxon>
        <taxon>Gunneridae</taxon>
        <taxon>Pentapetalae</taxon>
        <taxon>rosids</taxon>
        <taxon>fabids</taxon>
        <taxon>Fagales</taxon>
        <taxon>Myricaceae</taxon>
        <taxon>Morella</taxon>
    </lineage>
</organism>
<keyword evidence="3" id="KW-1185">Reference proteome</keyword>
<dbReference type="Proteomes" id="UP000516437">
    <property type="component" value="Unassembled WGS sequence"/>
</dbReference>
<keyword evidence="1" id="KW-0175">Coiled coil</keyword>